<accession>A0A9X1Y362</accession>
<protein>
    <submittedName>
        <fullName evidence="5">2Fe-2S iron-sulfur cluster binding domain-containing protein</fullName>
    </submittedName>
</protein>
<gene>
    <name evidence="5" type="ORF">M0638_02845</name>
</gene>
<evidence type="ECO:0000256" key="1">
    <source>
        <dbReference type="ARBA" id="ARBA00022630"/>
    </source>
</evidence>
<dbReference type="PANTHER" id="PTHR43644:SF1">
    <property type="entry name" value="NAD(P)H-FLAVIN REDUCTASE"/>
    <property type="match status" value="1"/>
</dbReference>
<organism evidence="5 6">
    <name type="scientific">Roseomonas acroporae</name>
    <dbReference type="NCBI Taxonomy" id="2937791"/>
    <lineage>
        <taxon>Bacteria</taxon>
        <taxon>Pseudomonadati</taxon>
        <taxon>Pseudomonadota</taxon>
        <taxon>Alphaproteobacteria</taxon>
        <taxon>Acetobacterales</taxon>
        <taxon>Roseomonadaceae</taxon>
        <taxon>Roseomonas</taxon>
    </lineage>
</organism>
<dbReference type="EMBL" id="JALPRX010000008">
    <property type="protein sequence ID" value="MCK8783319.1"/>
    <property type="molecule type" value="Genomic_DNA"/>
</dbReference>
<proteinExistence type="predicted"/>
<dbReference type="Proteomes" id="UP001139516">
    <property type="component" value="Unassembled WGS sequence"/>
</dbReference>
<comment type="caution">
    <text evidence="5">The sequence shown here is derived from an EMBL/GenBank/DDBJ whole genome shotgun (WGS) entry which is preliminary data.</text>
</comment>
<evidence type="ECO:0000259" key="4">
    <source>
        <dbReference type="PROSITE" id="PS51085"/>
    </source>
</evidence>
<sequence length="123" mass="12995">MIQVTFLTNEGKVVTAPENSNLLRVSLREKGGIPFKCGGGLCGTCKCRIEQGIENTDAVKPKERKHLTEAQFAEGWRMACQTFLNGDVSVSWQPRPATGTAAKPAMASAGTSPTAPAGTTGQE</sequence>
<dbReference type="GO" id="GO:0051537">
    <property type="term" value="F:2 iron, 2 sulfur cluster binding"/>
    <property type="evidence" value="ECO:0007669"/>
    <property type="project" value="InterPro"/>
</dbReference>
<dbReference type="RefSeq" id="WP_248665444.1">
    <property type="nucleotide sequence ID" value="NZ_JALPRX010000008.1"/>
</dbReference>
<dbReference type="SUPFAM" id="SSF54292">
    <property type="entry name" value="2Fe-2S ferredoxin-like"/>
    <property type="match status" value="1"/>
</dbReference>
<feature type="domain" description="2Fe-2S ferredoxin-type" evidence="4">
    <location>
        <begin position="2"/>
        <end position="96"/>
    </location>
</feature>
<dbReference type="Gene3D" id="3.10.20.30">
    <property type="match status" value="1"/>
</dbReference>
<dbReference type="InterPro" id="IPR001041">
    <property type="entry name" value="2Fe-2S_ferredoxin-type"/>
</dbReference>
<dbReference type="AlphaFoldDB" id="A0A9X1Y362"/>
<keyword evidence="2" id="KW-0274">FAD</keyword>
<dbReference type="InterPro" id="IPR036010">
    <property type="entry name" value="2Fe-2S_ferredoxin-like_sf"/>
</dbReference>
<evidence type="ECO:0000256" key="2">
    <source>
        <dbReference type="ARBA" id="ARBA00022827"/>
    </source>
</evidence>
<dbReference type="InterPro" id="IPR012675">
    <property type="entry name" value="Beta-grasp_dom_sf"/>
</dbReference>
<dbReference type="PROSITE" id="PS51085">
    <property type="entry name" value="2FE2S_FER_2"/>
    <property type="match status" value="1"/>
</dbReference>
<dbReference type="CDD" id="cd00207">
    <property type="entry name" value="fer2"/>
    <property type="match status" value="1"/>
</dbReference>
<dbReference type="InterPro" id="IPR006058">
    <property type="entry name" value="2Fe2S_fd_BS"/>
</dbReference>
<evidence type="ECO:0000256" key="3">
    <source>
        <dbReference type="SAM" id="MobiDB-lite"/>
    </source>
</evidence>
<dbReference type="PANTHER" id="PTHR43644">
    <property type="entry name" value="NA(+)-TRANSLOCATING NADH-QUINONE REDUCTASE SUBUNIT"/>
    <property type="match status" value="1"/>
</dbReference>
<feature type="region of interest" description="Disordered" evidence="3">
    <location>
        <begin position="94"/>
        <end position="123"/>
    </location>
</feature>
<keyword evidence="6" id="KW-1185">Reference proteome</keyword>
<dbReference type="PROSITE" id="PS00197">
    <property type="entry name" value="2FE2S_FER_1"/>
    <property type="match status" value="1"/>
</dbReference>
<name>A0A9X1Y362_9PROT</name>
<feature type="compositionally biased region" description="Low complexity" evidence="3">
    <location>
        <begin position="107"/>
        <end position="123"/>
    </location>
</feature>
<keyword evidence="1" id="KW-0285">Flavoprotein</keyword>
<evidence type="ECO:0000313" key="5">
    <source>
        <dbReference type="EMBL" id="MCK8783319.1"/>
    </source>
</evidence>
<evidence type="ECO:0000313" key="6">
    <source>
        <dbReference type="Proteomes" id="UP001139516"/>
    </source>
</evidence>
<reference evidence="5" key="1">
    <citation type="submission" date="2022-04" db="EMBL/GenBank/DDBJ databases">
        <title>Roseomonas acroporae sp. nov., isolated from coral Acropora digitifera.</title>
        <authorList>
            <person name="Sun H."/>
        </authorList>
    </citation>
    <scope>NUCLEOTIDE SEQUENCE</scope>
    <source>
        <strain evidence="5">NAR14</strain>
    </source>
</reference>
<dbReference type="Pfam" id="PF00111">
    <property type="entry name" value="Fer2"/>
    <property type="match status" value="1"/>
</dbReference>